<evidence type="ECO:0000256" key="3">
    <source>
        <dbReference type="ARBA" id="ARBA00022833"/>
    </source>
</evidence>
<evidence type="ECO:0000259" key="6">
    <source>
        <dbReference type="PROSITE" id="PS50950"/>
    </source>
</evidence>
<evidence type="ECO:0000256" key="5">
    <source>
        <dbReference type="PROSITE-ProRule" id="PRU00309"/>
    </source>
</evidence>
<dbReference type="SMART" id="SM00980">
    <property type="entry name" value="THAP"/>
    <property type="match status" value="1"/>
</dbReference>
<keyword evidence="2 5" id="KW-0863">Zinc-finger</keyword>
<keyword evidence="8" id="KW-1185">Reference proteome</keyword>
<sequence>AWCKESKVCSYRGRVFVSFCALYQPPPFLNSYVYVERHLTLILDVCAAVPGNYASKKYINMPSCAVKSCRSYTGKKGSENLRFFRFPADPVMSEQWKVICGNENINVKNARICSLHFHANAYKEASWMQSVLGAGHTPKKARKLRTDAIPTECLELILNQ</sequence>
<comment type="caution">
    <text evidence="7">The sequence shown here is derived from an EMBL/GenBank/DDBJ whole genome shotgun (WGS) entry which is preliminary data.</text>
</comment>
<name>A0A4S2KB07_9HYME</name>
<dbReference type="EMBL" id="QBLH01002859">
    <property type="protein sequence ID" value="TGZ46531.1"/>
    <property type="molecule type" value="Genomic_DNA"/>
</dbReference>
<dbReference type="InterPro" id="IPR006612">
    <property type="entry name" value="THAP_Znf"/>
</dbReference>
<dbReference type="GO" id="GO:0008270">
    <property type="term" value="F:zinc ion binding"/>
    <property type="evidence" value="ECO:0007669"/>
    <property type="project" value="UniProtKB-KW"/>
</dbReference>
<dbReference type="Gene3D" id="6.20.210.20">
    <property type="entry name" value="THAP domain"/>
    <property type="match status" value="1"/>
</dbReference>
<dbReference type="Proteomes" id="UP000310200">
    <property type="component" value="Unassembled WGS sequence"/>
</dbReference>
<gene>
    <name evidence="7" type="ORF">DBV15_11840</name>
</gene>
<dbReference type="Pfam" id="PF05485">
    <property type="entry name" value="THAP"/>
    <property type="match status" value="1"/>
</dbReference>
<dbReference type="PROSITE" id="PS50950">
    <property type="entry name" value="ZF_THAP"/>
    <property type="match status" value="1"/>
</dbReference>
<reference evidence="7 8" key="1">
    <citation type="journal article" date="2019" name="Philos. Trans. R. Soc. Lond., B, Biol. Sci.">
        <title>Ant behaviour and brain gene expression of defending hosts depend on the ecological success of the intruding social parasite.</title>
        <authorList>
            <person name="Kaur R."/>
            <person name="Stoldt M."/>
            <person name="Jongepier E."/>
            <person name="Feldmeyer B."/>
            <person name="Menzel F."/>
            <person name="Bornberg-Bauer E."/>
            <person name="Foitzik S."/>
        </authorList>
    </citation>
    <scope>NUCLEOTIDE SEQUENCE [LARGE SCALE GENOMIC DNA]</scope>
    <source>
        <tissue evidence="7">Whole body</tissue>
    </source>
</reference>
<dbReference type="STRING" id="300112.A0A4S2KB07"/>
<evidence type="ECO:0000256" key="4">
    <source>
        <dbReference type="ARBA" id="ARBA00023125"/>
    </source>
</evidence>
<evidence type="ECO:0000313" key="7">
    <source>
        <dbReference type="EMBL" id="TGZ46531.1"/>
    </source>
</evidence>
<feature type="non-terminal residue" evidence="7">
    <location>
        <position position="1"/>
    </location>
</feature>
<dbReference type="InterPro" id="IPR052224">
    <property type="entry name" value="THAP_domain_protein"/>
</dbReference>
<organism evidence="7 8">
    <name type="scientific">Temnothorax longispinosus</name>
    <dbReference type="NCBI Taxonomy" id="300112"/>
    <lineage>
        <taxon>Eukaryota</taxon>
        <taxon>Metazoa</taxon>
        <taxon>Ecdysozoa</taxon>
        <taxon>Arthropoda</taxon>
        <taxon>Hexapoda</taxon>
        <taxon>Insecta</taxon>
        <taxon>Pterygota</taxon>
        <taxon>Neoptera</taxon>
        <taxon>Endopterygota</taxon>
        <taxon>Hymenoptera</taxon>
        <taxon>Apocrita</taxon>
        <taxon>Aculeata</taxon>
        <taxon>Formicoidea</taxon>
        <taxon>Formicidae</taxon>
        <taxon>Myrmicinae</taxon>
        <taxon>Temnothorax</taxon>
    </lineage>
</organism>
<keyword evidence="4 5" id="KW-0238">DNA-binding</keyword>
<accession>A0A4S2KB07</accession>
<dbReference type="SUPFAM" id="SSF57716">
    <property type="entry name" value="Glucocorticoid receptor-like (DNA-binding domain)"/>
    <property type="match status" value="1"/>
</dbReference>
<feature type="non-terminal residue" evidence="7">
    <location>
        <position position="160"/>
    </location>
</feature>
<dbReference type="PANTHER" id="PTHR46927:SF3">
    <property type="entry name" value="THAP-TYPE DOMAIN-CONTAINING PROTEIN"/>
    <property type="match status" value="1"/>
</dbReference>
<dbReference type="AlphaFoldDB" id="A0A4S2KB07"/>
<evidence type="ECO:0000256" key="1">
    <source>
        <dbReference type="ARBA" id="ARBA00022723"/>
    </source>
</evidence>
<dbReference type="InterPro" id="IPR038441">
    <property type="entry name" value="THAP_Znf_sf"/>
</dbReference>
<keyword evidence="1" id="KW-0479">Metal-binding</keyword>
<proteinExistence type="predicted"/>
<dbReference type="PANTHER" id="PTHR46927">
    <property type="entry name" value="AGAP005574-PA"/>
    <property type="match status" value="1"/>
</dbReference>
<feature type="domain" description="THAP-type" evidence="6">
    <location>
        <begin position="61"/>
        <end position="153"/>
    </location>
</feature>
<evidence type="ECO:0000256" key="2">
    <source>
        <dbReference type="ARBA" id="ARBA00022771"/>
    </source>
</evidence>
<dbReference type="SMART" id="SM00692">
    <property type="entry name" value="DM3"/>
    <property type="match status" value="1"/>
</dbReference>
<evidence type="ECO:0000313" key="8">
    <source>
        <dbReference type="Proteomes" id="UP000310200"/>
    </source>
</evidence>
<keyword evidence="3" id="KW-0862">Zinc</keyword>
<dbReference type="GO" id="GO:0003677">
    <property type="term" value="F:DNA binding"/>
    <property type="evidence" value="ECO:0007669"/>
    <property type="project" value="UniProtKB-UniRule"/>
</dbReference>
<protein>
    <recommendedName>
        <fullName evidence="6">THAP-type domain-containing protein</fullName>
    </recommendedName>
</protein>